<keyword evidence="1" id="KW-0732">Signal</keyword>
<evidence type="ECO:0000256" key="1">
    <source>
        <dbReference type="SAM" id="SignalP"/>
    </source>
</evidence>
<feature type="domain" description="Thiol:disulfide interchange protein DsbD N-terminal" evidence="2">
    <location>
        <begin position="22"/>
        <end position="140"/>
    </location>
</feature>
<gene>
    <name evidence="3" type="ORF">RM519_07460</name>
</gene>
<dbReference type="Gene3D" id="2.60.40.1250">
    <property type="entry name" value="Thiol:disulfide interchange protein DsbD, N-terminal domain"/>
    <property type="match status" value="1"/>
</dbReference>
<dbReference type="InterPro" id="IPR028250">
    <property type="entry name" value="DsbDN"/>
</dbReference>
<name>A0ABU2Y4V9_9FLAO</name>
<accession>A0ABU2Y4V9</accession>
<evidence type="ECO:0000313" key="3">
    <source>
        <dbReference type="EMBL" id="MDT0553077.1"/>
    </source>
</evidence>
<reference evidence="3 4" key="1">
    <citation type="submission" date="2023-09" db="EMBL/GenBank/DDBJ databases">
        <authorList>
            <person name="Rey-Velasco X."/>
        </authorList>
    </citation>
    <scope>NUCLEOTIDE SEQUENCE [LARGE SCALE GENOMIC DNA]</scope>
    <source>
        <strain evidence="3 4">P050</strain>
    </source>
</reference>
<sequence>MKKLLLSFILIVSVAAQAQILEPVKWSTSFEKISENEFDLIATATIDAGWHVYSQSVPEYGPIPTTFVFEGSTNFLKKGNTKEGKGHEVYDKVFELDIKYFEDEAVFKQRIRLKTTDAFVVNGVVEFMVCNDTQCLPPNEVDLSFDIPKS</sequence>
<dbReference type="EMBL" id="JAVRHV010000003">
    <property type="protein sequence ID" value="MDT0553077.1"/>
    <property type="molecule type" value="Genomic_DNA"/>
</dbReference>
<dbReference type="Pfam" id="PF11412">
    <property type="entry name" value="DsbD_N"/>
    <property type="match status" value="1"/>
</dbReference>
<comment type="caution">
    <text evidence="3">The sequence shown here is derived from an EMBL/GenBank/DDBJ whole genome shotgun (WGS) entry which is preliminary data.</text>
</comment>
<organism evidence="3 4">
    <name type="scientific">Urechidicola vernalis</name>
    <dbReference type="NCBI Taxonomy" id="3075600"/>
    <lineage>
        <taxon>Bacteria</taxon>
        <taxon>Pseudomonadati</taxon>
        <taxon>Bacteroidota</taxon>
        <taxon>Flavobacteriia</taxon>
        <taxon>Flavobacteriales</taxon>
        <taxon>Flavobacteriaceae</taxon>
        <taxon>Urechidicola</taxon>
    </lineage>
</organism>
<feature type="chain" id="PRO_5045371509" evidence="1">
    <location>
        <begin position="19"/>
        <end position="150"/>
    </location>
</feature>
<dbReference type="InterPro" id="IPR036929">
    <property type="entry name" value="DsbDN_sf"/>
</dbReference>
<evidence type="ECO:0000313" key="4">
    <source>
        <dbReference type="Proteomes" id="UP001252186"/>
    </source>
</evidence>
<keyword evidence="4" id="KW-1185">Reference proteome</keyword>
<dbReference type="Proteomes" id="UP001252186">
    <property type="component" value="Unassembled WGS sequence"/>
</dbReference>
<protein>
    <submittedName>
        <fullName evidence="3">Protein-disulfide reductase DsbD family protein</fullName>
    </submittedName>
</protein>
<dbReference type="RefSeq" id="WP_311593060.1">
    <property type="nucleotide sequence ID" value="NZ_JAVRHV010000003.1"/>
</dbReference>
<feature type="signal peptide" evidence="1">
    <location>
        <begin position="1"/>
        <end position="18"/>
    </location>
</feature>
<proteinExistence type="predicted"/>
<evidence type="ECO:0000259" key="2">
    <source>
        <dbReference type="Pfam" id="PF11412"/>
    </source>
</evidence>